<dbReference type="VEuPathDB" id="FungiDB:BO70DRAFT_139165"/>
<comment type="caution">
    <text evidence="2">The sequence shown here is derived from an EMBL/GenBank/DDBJ whole genome shotgun (WGS) entry which is preliminary data.</text>
</comment>
<evidence type="ECO:0000256" key="1">
    <source>
        <dbReference type="SAM" id="MobiDB-lite"/>
    </source>
</evidence>
<dbReference type="Proteomes" id="UP000247233">
    <property type="component" value="Unassembled WGS sequence"/>
</dbReference>
<dbReference type="RefSeq" id="XP_025395974.1">
    <property type="nucleotide sequence ID" value="XM_025538118.1"/>
</dbReference>
<reference evidence="2 3" key="1">
    <citation type="submission" date="2016-12" db="EMBL/GenBank/DDBJ databases">
        <title>The genomes of Aspergillus section Nigri reveals drivers in fungal speciation.</title>
        <authorList>
            <consortium name="DOE Joint Genome Institute"/>
            <person name="Vesth T.C."/>
            <person name="Nybo J."/>
            <person name="Theobald S."/>
            <person name="Brandl J."/>
            <person name="Frisvad J.C."/>
            <person name="Nielsen K.F."/>
            <person name="Lyhne E.K."/>
            <person name="Kogle M.E."/>
            <person name="Kuo A."/>
            <person name="Riley R."/>
            <person name="Clum A."/>
            <person name="Nolan M."/>
            <person name="Lipzen A."/>
            <person name="Salamov A."/>
            <person name="Henrissat B."/>
            <person name="Wiebenga A."/>
            <person name="De Vries R.P."/>
            <person name="Grigoriev I.V."/>
            <person name="Mortensen U.H."/>
            <person name="Andersen M.R."/>
            <person name="Baker S.E."/>
        </authorList>
    </citation>
    <scope>NUCLEOTIDE SEQUENCE [LARGE SCALE GENOMIC DNA]</scope>
    <source>
        <strain evidence="2 3">CBS 117.55</strain>
    </source>
</reference>
<sequence>MIPRTPTLASTTPKPQITPSPPQQAKAPVRQGYHTNLRNIYAVLIHNAQNPRPTQIHLRKHHRKNTQPIHHPVSPYTNPSPRTHIHIRTHPSQPHQPISPPRGILQPSQRHPEIRSA</sequence>
<evidence type="ECO:0000313" key="2">
    <source>
        <dbReference type="EMBL" id="PWY70487.1"/>
    </source>
</evidence>
<feature type="region of interest" description="Disordered" evidence="1">
    <location>
        <begin position="55"/>
        <end position="117"/>
    </location>
</feature>
<feature type="region of interest" description="Disordered" evidence="1">
    <location>
        <begin position="1"/>
        <end position="33"/>
    </location>
</feature>
<name>A0A317VBP0_9EURO</name>
<gene>
    <name evidence="2" type="ORF">BO70DRAFT_139165</name>
</gene>
<dbReference type="GeneID" id="37060355"/>
<dbReference type="EMBL" id="MSFL01000030">
    <property type="protein sequence ID" value="PWY70487.1"/>
    <property type="molecule type" value="Genomic_DNA"/>
</dbReference>
<evidence type="ECO:0000313" key="3">
    <source>
        <dbReference type="Proteomes" id="UP000247233"/>
    </source>
</evidence>
<proteinExistence type="predicted"/>
<accession>A0A317VBP0</accession>
<dbReference type="AlphaFoldDB" id="A0A317VBP0"/>
<keyword evidence="3" id="KW-1185">Reference proteome</keyword>
<protein>
    <submittedName>
        <fullName evidence="2">Uncharacterized protein</fullName>
    </submittedName>
</protein>
<organism evidence="2 3">
    <name type="scientific">Aspergillus heteromorphus CBS 117.55</name>
    <dbReference type="NCBI Taxonomy" id="1448321"/>
    <lineage>
        <taxon>Eukaryota</taxon>
        <taxon>Fungi</taxon>
        <taxon>Dikarya</taxon>
        <taxon>Ascomycota</taxon>
        <taxon>Pezizomycotina</taxon>
        <taxon>Eurotiomycetes</taxon>
        <taxon>Eurotiomycetidae</taxon>
        <taxon>Eurotiales</taxon>
        <taxon>Aspergillaceae</taxon>
        <taxon>Aspergillus</taxon>
        <taxon>Aspergillus subgen. Circumdati</taxon>
    </lineage>
</organism>